<name>A0A1I7YAJ9_9BILA</name>
<dbReference type="Proteomes" id="UP000095287">
    <property type="component" value="Unplaced"/>
</dbReference>
<sequence length="224" mass="26095">MSERSRRREYRASPAIEYGDENHKNHQVVKALAEKNAACERLYSELKALLHSELKTQVEQKQDRLLNHQDPDFLGQREKIRQEYEEKLQRLLAYRTLQNDQLDRVEEAERHIIDTQYENDSKNAVKSLKRAIRKKKQQLLLEENNVNSSVASYIGKGTDTMRELLEADKNCFNKVFAAHESSRNSPRIVLSLKPTQIEDDLMEIATAVEVRKEYDQRAKASGLV</sequence>
<organism evidence="3 4">
    <name type="scientific">Steinernema glaseri</name>
    <dbReference type="NCBI Taxonomy" id="37863"/>
    <lineage>
        <taxon>Eukaryota</taxon>
        <taxon>Metazoa</taxon>
        <taxon>Ecdysozoa</taxon>
        <taxon>Nematoda</taxon>
        <taxon>Chromadorea</taxon>
        <taxon>Rhabditida</taxon>
        <taxon>Tylenchina</taxon>
        <taxon>Panagrolaimomorpha</taxon>
        <taxon>Strongyloidoidea</taxon>
        <taxon>Steinernematidae</taxon>
        <taxon>Steinernema</taxon>
    </lineage>
</organism>
<evidence type="ECO:0000313" key="3">
    <source>
        <dbReference type="Proteomes" id="UP000095287"/>
    </source>
</evidence>
<feature type="coiled-coil region" evidence="1">
    <location>
        <begin position="118"/>
        <end position="145"/>
    </location>
</feature>
<dbReference type="WBParaSite" id="L893_g14159.t2">
    <property type="protein sequence ID" value="L893_g14159.t2"/>
    <property type="gene ID" value="L893_g14159"/>
</dbReference>
<keyword evidence="1" id="KW-0175">Coiled coil</keyword>
<evidence type="ECO:0000313" key="4">
    <source>
        <dbReference type="WBParaSite" id="L893_g14159.t2"/>
    </source>
</evidence>
<proteinExistence type="predicted"/>
<feature type="region of interest" description="Disordered" evidence="2">
    <location>
        <begin position="1"/>
        <end position="23"/>
    </location>
</feature>
<accession>A0A1I7YAJ9</accession>
<evidence type="ECO:0000256" key="2">
    <source>
        <dbReference type="SAM" id="MobiDB-lite"/>
    </source>
</evidence>
<protein>
    <submittedName>
        <fullName evidence="4">DUF4200 domain-containing protein</fullName>
    </submittedName>
</protein>
<evidence type="ECO:0000256" key="1">
    <source>
        <dbReference type="SAM" id="Coils"/>
    </source>
</evidence>
<keyword evidence="3" id="KW-1185">Reference proteome</keyword>
<dbReference type="AlphaFoldDB" id="A0A1I7YAJ9"/>
<reference evidence="4" key="1">
    <citation type="submission" date="2016-11" db="UniProtKB">
        <authorList>
            <consortium name="WormBaseParasite"/>
        </authorList>
    </citation>
    <scope>IDENTIFICATION</scope>
</reference>